<keyword evidence="11" id="KW-1185">Reference proteome</keyword>
<evidence type="ECO:0000256" key="6">
    <source>
        <dbReference type="ARBA" id="ARBA00023157"/>
    </source>
</evidence>
<evidence type="ECO:0000256" key="4">
    <source>
        <dbReference type="ARBA" id="ARBA00023008"/>
    </source>
</evidence>
<dbReference type="InterPro" id="IPR007745">
    <property type="entry name" value="Cyt_c_oxidase_Cu-chaperone"/>
</dbReference>
<dbReference type="SUPFAM" id="SSF47072">
    <property type="entry name" value="Cysteine alpha-hairpin motif"/>
    <property type="match status" value="1"/>
</dbReference>
<dbReference type="GO" id="GO:0033617">
    <property type="term" value="P:mitochondrial respiratory chain complex IV assembly"/>
    <property type="evidence" value="ECO:0007669"/>
    <property type="project" value="TreeGrafter"/>
</dbReference>
<gene>
    <name evidence="10" type="ORF">DRE_04789</name>
</gene>
<evidence type="ECO:0000256" key="8">
    <source>
        <dbReference type="PIRSR" id="PIRSR607745-1"/>
    </source>
</evidence>
<reference evidence="10 11" key="1">
    <citation type="submission" date="2013-05" db="EMBL/GenBank/DDBJ databases">
        <title>Drechslerella stenobrocha genome reveals carnivorous origination and mechanical trapping mechanism of predatory fungi.</title>
        <authorList>
            <person name="Liu X."/>
            <person name="Zhang W."/>
            <person name="Liu K."/>
        </authorList>
    </citation>
    <scope>NUCLEOTIDE SEQUENCE [LARGE SCALE GENOMIC DNA]</scope>
    <source>
        <strain evidence="10 11">248</strain>
    </source>
</reference>
<dbReference type="Pfam" id="PF05051">
    <property type="entry name" value="COX17"/>
    <property type="match status" value="1"/>
</dbReference>
<evidence type="ECO:0000256" key="9">
    <source>
        <dbReference type="SAM" id="MobiDB-lite"/>
    </source>
</evidence>
<organism evidence="10 11">
    <name type="scientific">Drechslerella stenobrocha 248</name>
    <dbReference type="NCBI Taxonomy" id="1043628"/>
    <lineage>
        <taxon>Eukaryota</taxon>
        <taxon>Fungi</taxon>
        <taxon>Dikarya</taxon>
        <taxon>Ascomycota</taxon>
        <taxon>Pezizomycotina</taxon>
        <taxon>Orbiliomycetes</taxon>
        <taxon>Orbiliales</taxon>
        <taxon>Orbiliaceae</taxon>
        <taxon>Drechslerella</taxon>
    </lineage>
</organism>
<protein>
    <recommendedName>
        <fullName evidence="12">Cytochrome c oxidase copper chaperone</fullName>
    </recommendedName>
</protein>
<dbReference type="AlphaFoldDB" id="W7HPG2"/>
<dbReference type="GO" id="GO:0005758">
    <property type="term" value="C:mitochondrial intermembrane space"/>
    <property type="evidence" value="ECO:0007669"/>
    <property type="project" value="UniProtKB-SubCell"/>
</dbReference>
<evidence type="ECO:0000313" key="11">
    <source>
        <dbReference type="Proteomes" id="UP000024837"/>
    </source>
</evidence>
<keyword evidence="3 8" id="KW-0479">Metal-binding</keyword>
<evidence type="ECO:0000256" key="1">
    <source>
        <dbReference type="ARBA" id="ARBA00004569"/>
    </source>
</evidence>
<accession>W7HPG2</accession>
<proteinExistence type="inferred from homology"/>
<comment type="similarity">
    <text evidence="2">Belongs to the COX17 family.</text>
</comment>
<dbReference type="GO" id="GO:0005507">
    <property type="term" value="F:copper ion binding"/>
    <property type="evidence" value="ECO:0007669"/>
    <property type="project" value="InterPro"/>
</dbReference>
<feature type="binding site" evidence="8">
    <location>
        <position position="28"/>
    </location>
    <ligand>
        <name>Cu cation</name>
        <dbReference type="ChEBI" id="CHEBI:23378"/>
    </ligand>
</feature>
<dbReference type="PROSITE" id="PS51808">
    <property type="entry name" value="CHCH"/>
    <property type="match status" value="1"/>
</dbReference>
<evidence type="ECO:0000256" key="3">
    <source>
        <dbReference type="ARBA" id="ARBA00022723"/>
    </source>
</evidence>
<dbReference type="EMBL" id="KI966422">
    <property type="protein sequence ID" value="EWC45996.1"/>
    <property type="molecule type" value="Genomic_DNA"/>
</dbReference>
<name>W7HPG2_9PEZI</name>
<dbReference type="Proteomes" id="UP000024837">
    <property type="component" value="Unassembled WGS sequence"/>
</dbReference>
<dbReference type="OrthoDB" id="1915887at2759"/>
<keyword evidence="7" id="KW-0143">Chaperone</keyword>
<dbReference type="PANTHER" id="PTHR16719">
    <property type="entry name" value="CYTOCHROME C OXIDASE COPPER CHAPERONE"/>
    <property type="match status" value="1"/>
</dbReference>
<sequence length="72" mass="7962">MLDFLFGSSKPQPAAAPAATDKDKPRPCCVCKPEKSARDECMLKSTTDTPEIECQDVIRSYKVCMEGFGFKI</sequence>
<evidence type="ECO:0000256" key="7">
    <source>
        <dbReference type="ARBA" id="ARBA00023186"/>
    </source>
</evidence>
<keyword evidence="6" id="KW-1015">Disulfide bond</keyword>
<dbReference type="InterPro" id="IPR009069">
    <property type="entry name" value="Cys_alpha_HP_mot_SF"/>
</dbReference>
<dbReference type="Gene3D" id="1.10.287.1130">
    <property type="entry name" value="CytochromE C oxidase copper chaperone"/>
    <property type="match status" value="1"/>
</dbReference>
<keyword evidence="4 8" id="KW-0186">Copper</keyword>
<feature type="region of interest" description="Disordered" evidence="9">
    <location>
        <begin position="1"/>
        <end position="26"/>
    </location>
</feature>
<evidence type="ECO:0000256" key="2">
    <source>
        <dbReference type="ARBA" id="ARBA00009241"/>
    </source>
</evidence>
<dbReference type="GO" id="GO:0016531">
    <property type="term" value="F:copper chaperone activity"/>
    <property type="evidence" value="ECO:0007669"/>
    <property type="project" value="InterPro"/>
</dbReference>
<dbReference type="PANTHER" id="PTHR16719:SF0">
    <property type="entry name" value="CYTOCHROME C OXIDASE COPPER CHAPERONE"/>
    <property type="match status" value="1"/>
</dbReference>
<keyword evidence="5" id="KW-0496">Mitochondrion</keyword>
<comment type="subcellular location">
    <subcellularLocation>
        <location evidence="1">Mitochondrion intermembrane space</location>
    </subcellularLocation>
</comment>
<feature type="binding site" evidence="8">
    <location>
        <position position="29"/>
    </location>
    <ligand>
        <name>Cu cation</name>
        <dbReference type="ChEBI" id="CHEBI:23378"/>
    </ligand>
</feature>
<dbReference type="HOGENOM" id="CLU_149618_3_0_1"/>
<evidence type="ECO:0000313" key="10">
    <source>
        <dbReference type="EMBL" id="EWC45996.1"/>
    </source>
</evidence>
<feature type="compositionally biased region" description="Low complexity" evidence="9">
    <location>
        <begin position="10"/>
        <end position="19"/>
    </location>
</feature>
<evidence type="ECO:0008006" key="12">
    <source>
        <dbReference type="Google" id="ProtNLM"/>
    </source>
</evidence>
<evidence type="ECO:0000256" key="5">
    <source>
        <dbReference type="ARBA" id="ARBA00023128"/>
    </source>
</evidence>